<dbReference type="PANTHER" id="PTHR12461:SF105">
    <property type="entry name" value="HYPOXIA-INDUCIBLE FACTOR 1-ALPHA INHIBITOR"/>
    <property type="match status" value="1"/>
</dbReference>
<keyword evidence="2" id="KW-0732">Signal</keyword>
<feature type="domain" description="JmjC" evidence="3">
    <location>
        <begin position="229"/>
        <end position="397"/>
    </location>
</feature>
<evidence type="ECO:0000256" key="1">
    <source>
        <dbReference type="SAM" id="MobiDB-lite"/>
    </source>
</evidence>
<reference evidence="4" key="1">
    <citation type="submission" date="2021-01" db="EMBL/GenBank/DDBJ databases">
        <authorList>
            <person name="Corre E."/>
            <person name="Pelletier E."/>
            <person name="Niang G."/>
            <person name="Scheremetjew M."/>
            <person name="Finn R."/>
            <person name="Kale V."/>
            <person name="Holt S."/>
            <person name="Cochrane G."/>
            <person name="Meng A."/>
            <person name="Brown T."/>
            <person name="Cohen L."/>
        </authorList>
    </citation>
    <scope>NUCLEOTIDE SEQUENCE</scope>
    <source>
        <strain evidence="4">GSBS06</strain>
    </source>
</reference>
<dbReference type="SUPFAM" id="SSF51197">
    <property type="entry name" value="Clavaminate synthase-like"/>
    <property type="match status" value="1"/>
</dbReference>
<dbReference type="PANTHER" id="PTHR12461">
    <property type="entry name" value="HYPOXIA-INDUCIBLE FACTOR 1 ALPHA INHIBITOR-RELATED"/>
    <property type="match status" value="1"/>
</dbReference>
<proteinExistence type="predicted"/>
<dbReference type="InterPro" id="IPR003347">
    <property type="entry name" value="JmjC_dom"/>
</dbReference>
<evidence type="ECO:0000256" key="2">
    <source>
        <dbReference type="SAM" id="SignalP"/>
    </source>
</evidence>
<dbReference type="PROSITE" id="PS51184">
    <property type="entry name" value="JMJC"/>
    <property type="match status" value="1"/>
</dbReference>
<feature type="compositionally biased region" description="Polar residues" evidence="1">
    <location>
        <begin position="34"/>
        <end position="47"/>
    </location>
</feature>
<dbReference type="AlphaFoldDB" id="A0A7S3LL34"/>
<feature type="region of interest" description="Disordered" evidence="1">
    <location>
        <begin position="28"/>
        <end position="52"/>
    </location>
</feature>
<dbReference type="Pfam" id="PF13621">
    <property type="entry name" value="Cupin_8"/>
    <property type="match status" value="1"/>
</dbReference>
<dbReference type="EMBL" id="HBIN01003515">
    <property type="protein sequence ID" value="CAE0432089.1"/>
    <property type="molecule type" value="Transcribed_RNA"/>
</dbReference>
<dbReference type="SMART" id="SM00558">
    <property type="entry name" value="JmjC"/>
    <property type="match status" value="1"/>
</dbReference>
<evidence type="ECO:0000313" key="4">
    <source>
        <dbReference type="EMBL" id="CAE0432089.1"/>
    </source>
</evidence>
<evidence type="ECO:0000259" key="3">
    <source>
        <dbReference type="PROSITE" id="PS51184"/>
    </source>
</evidence>
<feature type="chain" id="PRO_5031342724" description="JmjC domain-containing protein" evidence="2">
    <location>
        <begin position="30"/>
        <end position="401"/>
    </location>
</feature>
<sequence length="401" mass="45714">MELRQRKGLLVLGLMAFSLLFALSPSGGGEKRYTGTSQSSNGHSPKLSSEDPLQTFKETDYPVYENSQKVEDEEEEVTPLELGDSAAMTASVDTEDIEDNDIFVDQMEYDDAPYIKVLAESKRIKYRLIVLQHERYFRKHKSKLYVPRLKKTAKLSREEFAERFLLTSQPVIIPFEAVRHLNFTTKAYTLEELMKIYPNHKSMTYRYGGYGPNEEIDLGPAIAALYQNKDLKKTKMGRNFPRNTKVNPHSVKKLSLDFPPYVFPGSKMMAPSVWFGTATSSTKTHSDCCDNFAVMLSGTKRWTVAPPSEARLIKPKCTGGLCWGNKLEHADEHAYTPAMKGLRDMTQLVTFDLNAGEMLYLPAGWFHHIENIGPTIMINYWSKEKPFFQQMLDGEATQVEW</sequence>
<feature type="signal peptide" evidence="2">
    <location>
        <begin position="1"/>
        <end position="29"/>
    </location>
</feature>
<organism evidence="4">
    <name type="scientific">Aplanochytrium stocchinoi</name>
    <dbReference type="NCBI Taxonomy" id="215587"/>
    <lineage>
        <taxon>Eukaryota</taxon>
        <taxon>Sar</taxon>
        <taxon>Stramenopiles</taxon>
        <taxon>Bigyra</taxon>
        <taxon>Labyrinthulomycetes</taxon>
        <taxon>Thraustochytrida</taxon>
        <taxon>Thraustochytriidae</taxon>
        <taxon>Aplanochytrium</taxon>
    </lineage>
</organism>
<name>A0A7S3LL34_9STRA</name>
<accession>A0A7S3LL34</accession>
<dbReference type="Gene3D" id="2.60.120.650">
    <property type="entry name" value="Cupin"/>
    <property type="match status" value="1"/>
</dbReference>
<dbReference type="InterPro" id="IPR041667">
    <property type="entry name" value="Cupin_8"/>
</dbReference>
<protein>
    <recommendedName>
        <fullName evidence="3">JmjC domain-containing protein</fullName>
    </recommendedName>
</protein>
<gene>
    <name evidence="4" type="ORF">ASTO00021_LOCUS2419</name>
</gene>